<protein>
    <submittedName>
        <fullName evidence="2">Uncharacterized protein</fullName>
    </submittedName>
</protein>
<dbReference type="EMBL" id="PGOL01005012">
    <property type="protein sequence ID" value="PKI36124.1"/>
    <property type="molecule type" value="Genomic_DNA"/>
</dbReference>
<keyword evidence="1" id="KW-0812">Transmembrane</keyword>
<feature type="transmembrane region" description="Helical" evidence="1">
    <location>
        <begin position="101"/>
        <end position="129"/>
    </location>
</feature>
<reference evidence="2 3" key="1">
    <citation type="submission" date="2017-11" db="EMBL/GenBank/DDBJ databases">
        <title>De-novo sequencing of pomegranate (Punica granatum L.) genome.</title>
        <authorList>
            <person name="Akparov Z."/>
            <person name="Amiraslanov A."/>
            <person name="Hajiyeva S."/>
            <person name="Abbasov M."/>
            <person name="Kaur K."/>
            <person name="Hamwieh A."/>
            <person name="Solovyev V."/>
            <person name="Salamov A."/>
            <person name="Braich B."/>
            <person name="Kosarev P."/>
            <person name="Mahmoud A."/>
            <person name="Hajiyev E."/>
            <person name="Babayeva S."/>
            <person name="Izzatullayeva V."/>
            <person name="Mammadov A."/>
            <person name="Mammadov A."/>
            <person name="Sharifova S."/>
            <person name="Ojaghi J."/>
            <person name="Eynullazada K."/>
            <person name="Bayramov B."/>
            <person name="Abdulazimova A."/>
            <person name="Shahmuradov I."/>
        </authorList>
    </citation>
    <scope>NUCLEOTIDE SEQUENCE [LARGE SCALE GENOMIC DNA]</scope>
    <source>
        <strain evidence="3">cv. AG2017</strain>
        <tissue evidence="2">Leaf</tissue>
    </source>
</reference>
<keyword evidence="1" id="KW-1133">Transmembrane helix</keyword>
<dbReference type="Proteomes" id="UP000233551">
    <property type="component" value="Unassembled WGS sequence"/>
</dbReference>
<gene>
    <name evidence="2" type="ORF">CRG98_043493</name>
</gene>
<evidence type="ECO:0000256" key="1">
    <source>
        <dbReference type="SAM" id="Phobius"/>
    </source>
</evidence>
<proteinExistence type="predicted"/>
<accession>A0A2I0HWN3</accession>
<keyword evidence="3" id="KW-1185">Reference proteome</keyword>
<name>A0A2I0HWN3_PUNGR</name>
<sequence length="150" mass="15526">MIAVPIRRSGHGSVTAAAASLVAQPHAGRCGSAPTEVRCGLGRRRSEEPQDMALLEGDETDLGDRMGIAAAAVIVVIVIVVASAVVFVLGVTRGEEGDLELVVSMVVVMVGVVGMVMVISFHICIGVVVRRISGSSIYVREIAIVVSTTC</sequence>
<keyword evidence="1" id="KW-0472">Membrane</keyword>
<comment type="caution">
    <text evidence="2">The sequence shown here is derived from an EMBL/GenBank/DDBJ whole genome shotgun (WGS) entry which is preliminary data.</text>
</comment>
<evidence type="ECO:0000313" key="2">
    <source>
        <dbReference type="EMBL" id="PKI36124.1"/>
    </source>
</evidence>
<organism evidence="2 3">
    <name type="scientific">Punica granatum</name>
    <name type="common">Pomegranate</name>
    <dbReference type="NCBI Taxonomy" id="22663"/>
    <lineage>
        <taxon>Eukaryota</taxon>
        <taxon>Viridiplantae</taxon>
        <taxon>Streptophyta</taxon>
        <taxon>Embryophyta</taxon>
        <taxon>Tracheophyta</taxon>
        <taxon>Spermatophyta</taxon>
        <taxon>Magnoliopsida</taxon>
        <taxon>eudicotyledons</taxon>
        <taxon>Gunneridae</taxon>
        <taxon>Pentapetalae</taxon>
        <taxon>rosids</taxon>
        <taxon>malvids</taxon>
        <taxon>Myrtales</taxon>
        <taxon>Lythraceae</taxon>
        <taxon>Punica</taxon>
    </lineage>
</organism>
<dbReference type="AlphaFoldDB" id="A0A2I0HWN3"/>
<evidence type="ECO:0000313" key="3">
    <source>
        <dbReference type="Proteomes" id="UP000233551"/>
    </source>
</evidence>
<feature type="transmembrane region" description="Helical" evidence="1">
    <location>
        <begin position="68"/>
        <end position="89"/>
    </location>
</feature>